<name>A0A506UM84_9PROT</name>
<dbReference type="OrthoDB" id="277808at2"/>
<comment type="caution">
    <text evidence="3">The sequence shown here is derived from an EMBL/GenBank/DDBJ whole genome shotgun (WGS) entry which is preliminary data.</text>
</comment>
<sequence>MKKNHKIKRIHQVLLQAPGTEQRKLPGELGRNAAALRSIYPEADIKIWRDTDIRNFLEEFFEPDVLEAYDTLVPYSYKCDLARFALLYVLGGMYVDLGVYMQRPWQIPLERPIAAFRDVTFVSPNWTAVQTGLLWAEPGREEFRLAIEEIIHNCRTRYYGANPLYPTGPVVLGRAFLKVMTDQGRAPSVDDQHVGACRCVTPEAEMLNVAYVSKEGAVVALRSKRKPGDLSHLGIKGANNYNQIWSRRQAYGEPVSSWQANDLQIQVQNGAFKQDGLIHLPEQVAQSLTYGPHITVEPGHYEFSLQFEPGTEFDFLRLDITTAGGARIQKSSVLRASAMDEDGRCTFELHVPERLENVEFVLHQLGTFKGALRAFQLRHRKRWSWSAAGPQIKSLGAARQTPEGIAFSFLSRGGRINYGPYASIPAGRYALKLFFSADTVFSHVKVDVATGAAHQTHTRNLRKFSDLDKDHALTVPLVFDGPMEDVEFRLHVNRFFKGKLLQYQLNEI</sequence>
<dbReference type="GO" id="GO:0051999">
    <property type="term" value="P:mannosyl-inositol phosphorylceramide biosynthetic process"/>
    <property type="evidence" value="ECO:0007669"/>
    <property type="project" value="TreeGrafter"/>
</dbReference>
<dbReference type="AlphaFoldDB" id="A0A506UM84"/>
<keyword evidence="2" id="KW-0812">Transmembrane</keyword>
<dbReference type="Pfam" id="PF04488">
    <property type="entry name" value="Gly_transf_sug"/>
    <property type="match status" value="1"/>
</dbReference>
<dbReference type="InterPro" id="IPR029044">
    <property type="entry name" value="Nucleotide-diphossugar_trans"/>
</dbReference>
<protein>
    <submittedName>
        <fullName evidence="3">Uncharacterized protein</fullName>
    </submittedName>
</protein>
<dbReference type="Proteomes" id="UP000315037">
    <property type="component" value="Unassembled WGS sequence"/>
</dbReference>
<evidence type="ECO:0000256" key="2">
    <source>
        <dbReference type="SAM" id="Phobius"/>
    </source>
</evidence>
<keyword evidence="2" id="KW-0472">Membrane</keyword>
<gene>
    <name evidence="3" type="ORF">E3202_07580</name>
</gene>
<dbReference type="Gene3D" id="3.90.550.20">
    <property type="match status" value="1"/>
</dbReference>
<dbReference type="GO" id="GO:0016020">
    <property type="term" value="C:membrane"/>
    <property type="evidence" value="ECO:0007669"/>
    <property type="project" value="GOC"/>
</dbReference>
<dbReference type="PANTHER" id="PTHR32385">
    <property type="entry name" value="MANNOSYL PHOSPHORYLINOSITOL CERAMIDE SYNTHASE"/>
    <property type="match status" value="1"/>
</dbReference>
<feature type="transmembrane region" description="Helical" evidence="2">
    <location>
        <begin position="81"/>
        <end position="101"/>
    </location>
</feature>
<accession>A0A506UM84</accession>
<keyword evidence="4" id="KW-1185">Reference proteome</keyword>
<evidence type="ECO:0000313" key="4">
    <source>
        <dbReference type="Proteomes" id="UP000315037"/>
    </source>
</evidence>
<dbReference type="InterPro" id="IPR051706">
    <property type="entry name" value="Glycosyltransferase_domain"/>
</dbReference>
<evidence type="ECO:0000256" key="1">
    <source>
        <dbReference type="ARBA" id="ARBA00022679"/>
    </source>
</evidence>
<keyword evidence="1" id="KW-0808">Transferase</keyword>
<keyword evidence="2" id="KW-1133">Transmembrane helix</keyword>
<dbReference type="PANTHER" id="PTHR32385:SF15">
    <property type="entry name" value="INOSITOL PHOSPHOCERAMIDE MANNOSYLTRANSFERASE 1"/>
    <property type="match status" value="1"/>
</dbReference>
<dbReference type="SUPFAM" id="SSF53448">
    <property type="entry name" value="Nucleotide-diphospho-sugar transferases"/>
    <property type="match status" value="1"/>
</dbReference>
<reference evidence="3 4" key="1">
    <citation type="submission" date="2019-03" db="EMBL/GenBank/DDBJ databases">
        <title>The complete genome sequence of Neokomagataea sp. Jb2 NBRC113641.</title>
        <authorList>
            <person name="Chua K.-O."/>
            <person name="Chan K.-G."/>
            <person name="See-Too W.-S."/>
        </authorList>
    </citation>
    <scope>NUCLEOTIDE SEQUENCE [LARGE SCALE GENOMIC DNA]</scope>
    <source>
        <strain evidence="3 4">Jb2</strain>
    </source>
</reference>
<dbReference type="EMBL" id="SORZ01000002">
    <property type="protein sequence ID" value="TPW34342.1"/>
    <property type="molecule type" value="Genomic_DNA"/>
</dbReference>
<evidence type="ECO:0000313" key="3">
    <source>
        <dbReference type="EMBL" id="TPW34342.1"/>
    </source>
</evidence>
<dbReference type="InterPro" id="IPR007577">
    <property type="entry name" value="GlycoTrfase_DXD_sugar-bd_CS"/>
</dbReference>
<organism evidence="3 4">
    <name type="scientific">Oecophyllibacter saccharovorans</name>
    <dbReference type="NCBI Taxonomy" id="2558360"/>
    <lineage>
        <taxon>Bacteria</taxon>
        <taxon>Pseudomonadati</taxon>
        <taxon>Pseudomonadota</taxon>
        <taxon>Alphaproteobacteria</taxon>
        <taxon>Acetobacterales</taxon>
        <taxon>Acetobacteraceae</taxon>
        <taxon>Oecophyllibacter</taxon>
    </lineage>
</organism>
<proteinExistence type="predicted"/>
<dbReference type="GO" id="GO:0000030">
    <property type="term" value="F:mannosyltransferase activity"/>
    <property type="evidence" value="ECO:0007669"/>
    <property type="project" value="TreeGrafter"/>
</dbReference>